<dbReference type="SUPFAM" id="SSF52540">
    <property type="entry name" value="P-loop containing nucleoside triphosphate hydrolases"/>
    <property type="match status" value="1"/>
</dbReference>
<name>A0A2C5ZBP5_9HYPO</name>
<dbReference type="InterPro" id="IPR035994">
    <property type="entry name" value="Nucleoside_phosphorylase_sf"/>
</dbReference>
<dbReference type="Gene3D" id="3.40.50.1580">
    <property type="entry name" value="Nucleoside phosphorylase domain"/>
    <property type="match status" value="1"/>
</dbReference>
<dbReference type="InterPro" id="IPR056884">
    <property type="entry name" value="NPHP3-like_N"/>
</dbReference>
<proteinExistence type="predicted"/>
<dbReference type="Gene3D" id="3.40.50.300">
    <property type="entry name" value="P-loop containing nucleotide triphosphate hydrolases"/>
    <property type="match status" value="1"/>
</dbReference>
<dbReference type="Pfam" id="PF24883">
    <property type="entry name" value="NPHP3_N"/>
    <property type="match status" value="1"/>
</dbReference>
<dbReference type="InterPro" id="IPR027417">
    <property type="entry name" value="P-loop_NTPase"/>
</dbReference>
<evidence type="ECO:0000313" key="3">
    <source>
        <dbReference type="EMBL" id="PHH77436.1"/>
    </source>
</evidence>
<evidence type="ECO:0000256" key="1">
    <source>
        <dbReference type="ARBA" id="ARBA00022737"/>
    </source>
</evidence>
<dbReference type="PROSITE" id="PS50837">
    <property type="entry name" value="NACHT"/>
    <property type="match status" value="1"/>
</dbReference>
<gene>
    <name evidence="3" type="ORF">CDD80_605</name>
</gene>
<dbReference type="OrthoDB" id="674604at2759"/>
<dbReference type="InterPro" id="IPR007111">
    <property type="entry name" value="NACHT_NTPase"/>
</dbReference>
<dbReference type="Proteomes" id="UP000226431">
    <property type="component" value="Unassembled WGS sequence"/>
</dbReference>
<dbReference type="EMBL" id="NJES01000119">
    <property type="protein sequence ID" value="PHH77436.1"/>
    <property type="molecule type" value="Genomic_DNA"/>
</dbReference>
<dbReference type="PANTHER" id="PTHR46082">
    <property type="entry name" value="ATP/GTP-BINDING PROTEIN-RELATED"/>
    <property type="match status" value="1"/>
</dbReference>
<keyword evidence="4" id="KW-1185">Reference proteome</keyword>
<dbReference type="InterPro" id="IPR053137">
    <property type="entry name" value="NLR-like"/>
</dbReference>
<protein>
    <recommendedName>
        <fullName evidence="2">NACHT domain-containing protein</fullName>
    </recommendedName>
</protein>
<evidence type="ECO:0000313" key="4">
    <source>
        <dbReference type="Proteomes" id="UP000226431"/>
    </source>
</evidence>
<dbReference type="AlphaFoldDB" id="A0A2C5ZBP5"/>
<keyword evidence="1" id="KW-0677">Repeat</keyword>
<feature type="domain" description="NACHT" evidence="2">
    <location>
        <begin position="409"/>
        <end position="568"/>
    </location>
</feature>
<dbReference type="SUPFAM" id="SSF53167">
    <property type="entry name" value="Purine and uridine phosphorylases"/>
    <property type="match status" value="1"/>
</dbReference>
<dbReference type="PANTHER" id="PTHR46082:SF11">
    <property type="entry name" value="AAA+ ATPASE DOMAIN-CONTAINING PROTEIN-RELATED"/>
    <property type="match status" value="1"/>
</dbReference>
<dbReference type="GO" id="GO:0009116">
    <property type="term" value="P:nucleoside metabolic process"/>
    <property type="evidence" value="ECO:0007669"/>
    <property type="project" value="InterPro"/>
</dbReference>
<organism evidence="3 4">
    <name type="scientific">Ophiocordyceps camponoti-rufipedis</name>
    <dbReference type="NCBI Taxonomy" id="2004952"/>
    <lineage>
        <taxon>Eukaryota</taxon>
        <taxon>Fungi</taxon>
        <taxon>Dikarya</taxon>
        <taxon>Ascomycota</taxon>
        <taxon>Pezizomycotina</taxon>
        <taxon>Sordariomycetes</taxon>
        <taxon>Hypocreomycetidae</taxon>
        <taxon>Hypocreales</taxon>
        <taxon>Ophiocordycipitaceae</taxon>
        <taxon>Ophiocordyceps</taxon>
    </lineage>
</organism>
<sequence>MTTLEDASLYTIGWIAALPIERAAATALLDDRHDPPKDFHQHTSDTNSYTWGRMGAHNIVIASLPAGIYGTTSAATTASNLVSSLPQIKIGLLVGIGAGLVRPDSDVRLGDVVVSQPHGTNGGVVQYDLGKAKVDGIWEAKGSLNMPPQVLLSALANLQAEHEISASSIPELLHKMLTANPKMGNAGGFVHQGVDKDRLFVSTYSHQQGHTCEACDANQEIERHKRPSTDPEIHYGIIASGNKLIKDAITRDEIAALLGDDCLCFEMEAAGLMNHFPCLVIRGICDYADSHKNDGWQRYASAVAAAYAKELLGFVPVKQLEATRRAVDVLSCIGDQVDKIQAVTTDVRDDVQGVRTVLLDIEQKATLRRLEPQVVDFQAEDKGPLCLAGTRVELLHEISTWAADAEAESIFWLMGTDGTGKSTIARTVARSWETSLGASFFFKRGDSNRGNLSKFFSTMAAELTKREPAMASYIHKAASEKSLDPPRAAAANTTSIRQSFFRERFNKLVLKPLQMVAPALRTDKPVVLVVDGLDECEPEGDARILVELLLRTVASRGLRLKVLLTSRPKLRARLGMLNNEALNQELVLHRMPTEETDLSLVVTHELARIRDEFNASGTDRARLAEDWPGDASIEALVKMAAPVFVSAVTMCRFIADGRMGTPDEQLRKILTSQRTGEQASSQLGAAYMPVLYSLIEDGHQEAQLDRYHNVIGPLVILTTPLSSLSLAHLLDLDQNDVNNFLNTLHPVLHIPPSATEPISLRHRSFADFILNRTQCPEPAFQIDGSKAHGTVATNCLRVMTQTLKRNMCGTNKGMRANRATIGQRRIDACIPSEVQYACVNWTHHVEKAGHDAPSTEKIYAFLETHRLHWMETLGLLGRGSELVRYVETLQSAMKTKDDSTGDSASEGQLSKLLSSFVPFAAAMGGELDSTPRHVYTARSGA</sequence>
<evidence type="ECO:0000259" key="2">
    <source>
        <dbReference type="PROSITE" id="PS50837"/>
    </source>
</evidence>
<comment type="caution">
    <text evidence="3">The sequence shown here is derived from an EMBL/GenBank/DDBJ whole genome shotgun (WGS) entry which is preliminary data.</text>
</comment>
<dbReference type="GO" id="GO:0003824">
    <property type="term" value="F:catalytic activity"/>
    <property type="evidence" value="ECO:0007669"/>
    <property type="project" value="InterPro"/>
</dbReference>
<dbReference type="STRING" id="2004952.A0A2C5ZBP5"/>
<accession>A0A2C5ZBP5</accession>
<reference evidence="3 4" key="1">
    <citation type="submission" date="2017-06" db="EMBL/GenBank/DDBJ databases">
        <title>Ant-infecting Ophiocordyceps genomes reveal a high diversity of potential behavioral manipulation genes and a possible major role for enterotoxins.</title>
        <authorList>
            <person name="De Bekker C."/>
            <person name="Evans H.C."/>
            <person name="Brachmann A."/>
            <person name="Hughes D.P."/>
        </authorList>
    </citation>
    <scope>NUCLEOTIDE SEQUENCE [LARGE SCALE GENOMIC DNA]</scope>
    <source>
        <strain evidence="3 4">Map16</strain>
    </source>
</reference>